<dbReference type="OrthoDB" id="8901345at2"/>
<dbReference type="Pfam" id="PF07452">
    <property type="entry name" value="CHRD"/>
    <property type="match status" value="1"/>
</dbReference>
<comment type="caution">
    <text evidence="3">The sequence shown here is derived from an EMBL/GenBank/DDBJ whole genome shotgun (WGS) entry which is preliminary data.</text>
</comment>
<organism evidence="3 4">
    <name type="scientific">Jiangella aurantiaca</name>
    <dbReference type="NCBI Taxonomy" id="2530373"/>
    <lineage>
        <taxon>Bacteria</taxon>
        <taxon>Bacillati</taxon>
        <taxon>Actinomycetota</taxon>
        <taxon>Actinomycetes</taxon>
        <taxon>Jiangellales</taxon>
        <taxon>Jiangellaceae</taxon>
        <taxon>Jiangella</taxon>
    </lineage>
</organism>
<evidence type="ECO:0000313" key="3">
    <source>
        <dbReference type="EMBL" id="TDD65690.1"/>
    </source>
</evidence>
<feature type="domain" description="CHRD" evidence="2">
    <location>
        <begin position="117"/>
        <end position="240"/>
    </location>
</feature>
<dbReference type="Proteomes" id="UP000295217">
    <property type="component" value="Unassembled WGS sequence"/>
</dbReference>
<name>A0A4R5A3S4_9ACTN</name>
<dbReference type="InterPro" id="IPR010895">
    <property type="entry name" value="CHRD"/>
</dbReference>
<reference evidence="3 4" key="1">
    <citation type="submission" date="2019-02" db="EMBL/GenBank/DDBJ databases">
        <title>Draft genome sequences of novel Actinobacteria.</title>
        <authorList>
            <person name="Sahin N."/>
            <person name="Ay H."/>
            <person name="Saygin H."/>
        </authorList>
    </citation>
    <scope>NUCLEOTIDE SEQUENCE [LARGE SCALE GENOMIC DNA]</scope>
    <source>
        <strain evidence="3 4">8K307</strain>
    </source>
</reference>
<feature type="region of interest" description="Disordered" evidence="1">
    <location>
        <begin position="44"/>
        <end position="67"/>
    </location>
</feature>
<accession>A0A4R5A3S4</accession>
<evidence type="ECO:0000256" key="1">
    <source>
        <dbReference type="SAM" id="MobiDB-lite"/>
    </source>
</evidence>
<sequence>MISRLCRGRNANEPRHAAFPLVERPVAALERKFRPFGVSWADRTDDARPGISRPAESLRRPPPYNHGWSARAAPPRLVPKESIMRTWLVRSAALVTAAGAALVAGAVPASSSGADVTTLHTVLTGAAERPGPGDPDGRGAFAAVVRGDTLCYTLVAVGIEPATAAHIHIAPPTDPGPIVVGLETPDPVSHGCITAVPDDQNTTATLTESELAALVANPGNYYVNVHNTPFPAGAIRGQLR</sequence>
<protein>
    <submittedName>
        <fullName evidence="3">CHRD domain-containing protein</fullName>
    </submittedName>
</protein>
<keyword evidence="4" id="KW-1185">Reference proteome</keyword>
<dbReference type="AlphaFoldDB" id="A0A4R5A3S4"/>
<proteinExistence type="predicted"/>
<evidence type="ECO:0000259" key="2">
    <source>
        <dbReference type="SMART" id="SM00754"/>
    </source>
</evidence>
<evidence type="ECO:0000313" key="4">
    <source>
        <dbReference type="Proteomes" id="UP000295217"/>
    </source>
</evidence>
<dbReference type="EMBL" id="SMLB01000048">
    <property type="protein sequence ID" value="TDD65690.1"/>
    <property type="molecule type" value="Genomic_DNA"/>
</dbReference>
<dbReference type="SMART" id="SM00754">
    <property type="entry name" value="CHRD"/>
    <property type="match status" value="1"/>
</dbReference>
<gene>
    <name evidence="3" type="ORF">E1262_24375</name>
</gene>